<dbReference type="InterPro" id="IPR023582">
    <property type="entry name" value="Impact"/>
</dbReference>
<dbReference type="InterPro" id="IPR001498">
    <property type="entry name" value="Impact_N"/>
</dbReference>
<reference evidence="4 5" key="1">
    <citation type="submission" date="2019-08" db="EMBL/GenBank/DDBJ databases">
        <authorList>
            <person name="Chang H.C."/>
            <person name="Mun S.Y."/>
        </authorList>
    </citation>
    <scope>NUCLEOTIDE SEQUENCE [LARGE SCALE GENOMIC DNA]</scope>
    <source>
        <strain evidence="4 5">SK</strain>
    </source>
</reference>
<dbReference type="InterPro" id="IPR015796">
    <property type="entry name" value="Impact_YigZ-like"/>
</dbReference>
<dbReference type="Pfam" id="PF01205">
    <property type="entry name" value="Impact_N"/>
    <property type="match status" value="1"/>
</dbReference>
<proteinExistence type="inferred from homology"/>
<feature type="domain" description="UPF0029" evidence="3">
    <location>
        <begin position="141"/>
        <end position="196"/>
    </location>
</feature>
<dbReference type="SUPFAM" id="SSF54980">
    <property type="entry name" value="EF-G C-terminal domain-like"/>
    <property type="match status" value="1"/>
</dbReference>
<dbReference type="Proteomes" id="UP000516446">
    <property type="component" value="Chromosome"/>
</dbReference>
<dbReference type="Gene3D" id="3.30.70.240">
    <property type="match status" value="1"/>
</dbReference>
<dbReference type="AlphaFoldDB" id="A0A7H1MK57"/>
<dbReference type="Gene3D" id="3.30.230.30">
    <property type="entry name" value="Impact, N-terminal domain"/>
    <property type="match status" value="1"/>
</dbReference>
<organism evidence="4 5">
    <name type="scientific">Weissella koreensis</name>
    <dbReference type="NCBI Taxonomy" id="165096"/>
    <lineage>
        <taxon>Bacteria</taxon>
        <taxon>Bacillati</taxon>
        <taxon>Bacillota</taxon>
        <taxon>Bacilli</taxon>
        <taxon>Lactobacillales</taxon>
        <taxon>Lactobacillaceae</taxon>
        <taxon>Weissella</taxon>
    </lineage>
</organism>
<dbReference type="InterPro" id="IPR036956">
    <property type="entry name" value="Impact_N_sf"/>
</dbReference>
<evidence type="ECO:0000313" key="5">
    <source>
        <dbReference type="Proteomes" id="UP000516446"/>
    </source>
</evidence>
<gene>
    <name evidence="4" type="ORF">FY536_00515</name>
</gene>
<dbReference type="GO" id="GO:0006446">
    <property type="term" value="P:regulation of translational initiation"/>
    <property type="evidence" value="ECO:0007669"/>
    <property type="project" value="TreeGrafter"/>
</dbReference>
<evidence type="ECO:0000259" key="3">
    <source>
        <dbReference type="Pfam" id="PF09186"/>
    </source>
</evidence>
<evidence type="ECO:0000259" key="2">
    <source>
        <dbReference type="Pfam" id="PF01205"/>
    </source>
</evidence>
<dbReference type="Pfam" id="PF09186">
    <property type="entry name" value="DUF1949"/>
    <property type="match status" value="1"/>
</dbReference>
<protein>
    <submittedName>
        <fullName evidence="4">YigZ family protein</fullName>
    </submittedName>
</protein>
<sequence>MDTTYITIEKSSFVYEQIIKKSRFIVQMQRVQNETEAQDFIKQIQKNHNKANHNVWTYVLGPHSEIQRASDDGEPSGTAGTPMLEVLNNNQLRDVVVVQTRYFGGIKLGAGGLIRAYAGTLADAIMAGGLVQKILQQELVIQIDYPQFEIIKYWLAEHALDLSETVFTEKVTMVVPVNLDALNSVMEQLRDLTKGQAELFKRDQIWHEVPFQRGISGQTQTRY</sequence>
<keyword evidence="5" id="KW-1185">Reference proteome</keyword>
<dbReference type="PANTHER" id="PTHR16301:SF20">
    <property type="entry name" value="IMPACT FAMILY MEMBER YIGZ"/>
    <property type="match status" value="1"/>
</dbReference>
<dbReference type="EMBL" id="CP043431">
    <property type="protein sequence ID" value="QNT63843.1"/>
    <property type="molecule type" value="Genomic_DNA"/>
</dbReference>
<dbReference type="InterPro" id="IPR020568">
    <property type="entry name" value="Ribosomal_Su5_D2-typ_SF"/>
</dbReference>
<dbReference type="SUPFAM" id="SSF54211">
    <property type="entry name" value="Ribosomal protein S5 domain 2-like"/>
    <property type="match status" value="1"/>
</dbReference>
<feature type="domain" description="Impact N-terminal" evidence="2">
    <location>
        <begin position="20"/>
        <end position="125"/>
    </location>
</feature>
<dbReference type="NCBIfam" id="TIGR00257">
    <property type="entry name" value="IMPACT_YIGZ"/>
    <property type="match status" value="1"/>
</dbReference>
<accession>A0A7H1MK57</accession>
<dbReference type="PANTHER" id="PTHR16301">
    <property type="entry name" value="IMPACT-RELATED"/>
    <property type="match status" value="1"/>
</dbReference>
<name>A0A7H1MK57_9LACO</name>
<dbReference type="InterPro" id="IPR035647">
    <property type="entry name" value="EFG_III/V"/>
</dbReference>
<dbReference type="GO" id="GO:0005737">
    <property type="term" value="C:cytoplasm"/>
    <property type="evidence" value="ECO:0007669"/>
    <property type="project" value="TreeGrafter"/>
</dbReference>
<evidence type="ECO:0000313" key="4">
    <source>
        <dbReference type="EMBL" id="QNT63843.1"/>
    </source>
</evidence>
<evidence type="ECO:0000256" key="1">
    <source>
        <dbReference type="ARBA" id="ARBA00007665"/>
    </source>
</evidence>
<dbReference type="InterPro" id="IPR015269">
    <property type="entry name" value="UPF0029_Impact_C"/>
</dbReference>
<dbReference type="RefSeq" id="WP_006845488.1">
    <property type="nucleotide sequence ID" value="NZ_CP026847.1"/>
</dbReference>
<comment type="similarity">
    <text evidence="1">Belongs to the IMPACT family.</text>
</comment>